<accession>A0A5B7GQX9</accession>
<dbReference type="AlphaFoldDB" id="A0A5B7GQX9"/>
<evidence type="ECO:0000313" key="2">
    <source>
        <dbReference type="Proteomes" id="UP000324222"/>
    </source>
</evidence>
<reference evidence="1 2" key="1">
    <citation type="submission" date="2019-05" db="EMBL/GenBank/DDBJ databases">
        <title>Another draft genome of Portunus trituberculatus and its Hox gene families provides insights of decapod evolution.</title>
        <authorList>
            <person name="Jeong J.-H."/>
            <person name="Song I."/>
            <person name="Kim S."/>
            <person name="Choi T."/>
            <person name="Kim D."/>
            <person name="Ryu S."/>
            <person name="Kim W."/>
        </authorList>
    </citation>
    <scope>NUCLEOTIDE SEQUENCE [LARGE SCALE GENOMIC DNA]</scope>
    <source>
        <tissue evidence="1">Muscle</tissue>
    </source>
</reference>
<organism evidence="1 2">
    <name type="scientific">Portunus trituberculatus</name>
    <name type="common">Swimming crab</name>
    <name type="synonym">Neptunus trituberculatus</name>
    <dbReference type="NCBI Taxonomy" id="210409"/>
    <lineage>
        <taxon>Eukaryota</taxon>
        <taxon>Metazoa</taxon>
        <taxon>Ecdysozoa</taxon>
        <taxon>Arthropoda</taxon>
        <taxon>Crustacea</taxon>
        <taxon>Multicrustacea</taxon>
        <taxon>Malacostraca</taxon>
        <taxon>Eumalacostraca</taxon>
        <taxon>Eucarida</taxon>
        <taxon>Decapoda</taxon>
        <taxon>Pleocyemata</taxon>
        <taxon>Brachyura</taxon>
        <taxon>Eubrachyura</taxon>
        <taxon>Portunoidea</taxon>
        <taxon>Portunidae</taxon>
        <taxon>Portuninae</taxon>
        <taxon>Portunus</taxon>
    </lineage>
</organism>
<protein>
    <submittedName>
        <fullName evidence="1">Uncharacterized protein</fullName>
    </submittedName>
</protein>
<dbReference type="Proteomes" id="UP000324222">
    <property type="component" value="Unassembled WGS sequence"/>
</dbReference>
<proteinExistence type="predicted"/>
<evidence type="ECO:0000313" key="1">
    <source>
        <dbReference type="EMBL" id="MPC60033.1"/>
    </source>
</evidence>
<name>A0A5B7GQX9_PORTR</name>
<gene>
    <name evidence="1" type="ORF">E2C01_054067</name>
</gene>
<sequence>MTRSGPVHCSSPVFKSVNVPVVFEAFKPLRMALNPEGALRGSGRPARIGQGRKYEGSKSWWWTIVMRFLGAVLDVQKCSPSGVGEEGDPDRMKEE</sequence>
<comment type="caution">
    <text evidence="1">The sequence shown here is derived from an EMBL/GenBank/DDBJ whole genome shotgun (WGS) entry which is preliminary data.</text>
</comment>
<dbReference type="EMBL" id="VSRR010017103">
    <property type="protein sequence ID" value="MPC60033.1"/>
    <property type="molecule type" value="Genomic_DNA"/>
</dbReference>
<keyword evidence="2" id="KW-1185">Reference proteome</keyword>